<gene>
    <name evidence="1" type="ORF">VHEMI02607</name>
</gene>
<dbReference type="AlphaFoldDB" id="A0A0A1SQ37"/>
<proteinExistence type="predicted"/>
<dbReference type="HOGENOM" id="CLU_1687961_0_0_1"/>
<evidence type="ECO:0000313" key="1">
    <source>
        <dbReference type="EMBL" id="CEJ82548.1"/>
    </source>
</evidence>
<accession>A0A0A1SQ37</accession>
<dbReference type="Proteomes" id="UP000039046">
    <property type="component" value="Unassembled WGS sequence"/>
</dbReference>
<dbReference type="EMBL" id="CDHN01000001">
    <property type="protein sequence ID" value="CEJ82548.1"/>
    <property type="molecule type" value="Genomic_DNA"/>
</dbReference>
<sequence>MARTLSRSRRPRNETRDSVVRGSDLEIYYWPCVNSWATAKGNRIPYCCSVSGRGKHCYDCRIHRSSNCDEVPPSMMPLARSLGYASLNNAANLGVIQTAWRLQAKVCREHPEYWHDDTWTPTTAPDCTTTAPVTSESIVTKDKISETQSTVSDLYR</sequence>
<evidence type="ECO:0000313" key="2">
    <source>
        <dbReference type="Proteomes" id="UP000039046"/>
    </source>
</evidence>
<name>A0A0A1SQ37_9HYPO</name>
<reference evidence="1 2" key="1">
    <citation type="journal article" date="2015" name="Genome Announc.">
        <title>Draft Genome Sequence and Gene Annotation of the Entomopathogenic Fungus Verticillium hemipterigenum.</title>
        <authorList>
            <person name="Horn F."/>
            <person name="Habel A."/>
            <person name="Scharf D.H."/>
            <person name="Dworschak J."/>
            <person name="Brakhage A.A."/>
            <person name="Guthke R."/>
            <person name="Hertweck C."/>
            <person name="Linde J."/>
        </authorList>
    </citation>
    <scope>NUCLEOTIDE SEQUENCE [LARGE SCALE GENOMIC DNA]</scope>
</reference>
<keyword evidence="2" id="KW-1185">Reference proteome</keyword>
<organism evidence="1 2">
    <name type="scientific">[Torrubiella] hemipterigena</name>
    <dbReference type="NCBI Taxonomy" id="1531966"/>
    <lineage>
        <taxon>Eukaryota</taxon>
        <taxon>Fungi</taxon>
        <taxon>Dikarya</taxon>
        <taxon>Ascomycota</taxon>
        <taxon>Pezizomycotina</taxon>
        <taxon>Sordariomycetes</taxon>
        <taxon>Hypocreomycetidae</taxon>
        <taxon>Hypocreales</taxon>
        <taxon>Clavicipitaceae</taxon>
        <taxon>Clavicipitaceae incertae sedis</taxon>
        <taxon>'Torrubiella' clade</taxon>
    </lineage>
</organism>
<protein>
    <submittedName>
        <fullName evidence="1">Uncharacterized protein</fullName>
    </submittedName>
</protein>